<dbReference type="GO" id="GO:0008270">
    <property type="term" value="F:zinc ion binding"/>
    <property type="evidence" value="ECO:0007669"/>
    <property type="project" value="UniProtKB-KW"/>
</dbReference>
<organism evidence="6 7">
    <name type="scientific">Eutypa lata (strain UCR-EL1)</name>
    <name type="common">Grapevine dieback disease fungus</name>
    <name type="synonym">Eutypa armeniacae</name>
    <dbReference type="NCBI Taxonomy" id="1287681"/>
    <lineage>
        <taxon>Eukaryota</taxon>
        <taxon>Fungi</taxon>
        <taxon>Dikarya</taxon>
        <taxon>Ascomycota</taxon>
        <taxon>Pezizomycotina</taxon>
        <taxon>Sordariomycetes</taxon>
        <taxon>Xylariomycetidae</taxon>
        <taxon>Xylariales</taxon>
        <taxon>Diatrypaceae</taxon>
        <taxon>Eutypa</taxon>
    </lineage>
</organism>
<feature type="compositionally biased region" description="Low complexity" evidence="4">
    <location>
        <begin position="73"/>
        <end position="88"/>
    </location>
</feature>
<evidence type="ECO:0000256" key="4">
    <source>
        <dbReference type="SAM" id="MobiDB-lite"/>
    </source>
</evidence>
<feature type="domain" description="U1-C C2H2-type zinc finger" evidence="5">
    <location>
        <begin position="9"/>
        <end position="43"/>
    </location>
</feature>
<keyword evidence="1" id="KW-0479">Metal-binding</keyword>
<feature type="region of interest" description="Disordered" evidence="4">
    <location>
        <begin position="217"/>
        <end position="238"/>
    </location>
</feature>
<feature type="region of interest" description="Disordered" evidence="4">
    <location>
        <begin position="51"/>
        <end position="108"/>
    </location>
</feature>
<dbReference type="eggNOG" id="KOG0150">
    <property type="taxonomic scope" value="Eukaryota"/>
</dbReference>
<evidence type="ECO:0000313" key="7">
    <source>
        <dbReference type="Proteomes" id="UP000012174"/>
    </source>
</evidence>
<dbReference type="GO" id="GO:0000398">
    <property type="term" value="P:mRNA splicing, via spliceosome"/>
    <property type="evidence" value="ECO:0007669"/>
    <property type="project" value="InterPro"/>
</dbReference>
<evidence type="ECO:0000256" key="2">
    <source>
        <dbReference type="ARBA" id="ARBA00022771"/>
    </source>
</evidence>
<evidence type="ECO:0000256" key="3">
    <source>
        <dbReference type="ARBA" id="ARBA00022833"/>
    </source>
</evidence>
<dbReference type="PANTHER" id="PTHR13173:SF10">
    <property type="entry name" value="WW DOMAIN-BINDING PROTEIN 4"/>
    <property type="match status" value="1"/>
</dbReference>
<gene>
    <name evidence="6" type="ORF">UCREL1_9845</name>
</gene>
<dbReference type="EMBL" id="KB707256">
    <property type="protein sequence ID" value="EMR63229.1"/>
    <property type="molecule type" value="Genomic_DNA"/>
</dbReference>
<dbReference type="AlphaFoldDB" id="M7SAN8"/>
<evidence type="ECO:0000259" key="5">
    <source>
        <dbReference type="Pfam" id="PF06220"/>
    </source>
</evidence>
<feature type="compositionally biased region" description="Basic and acidic residues" evidence="4">
    <location>
        <begin position="250"/>
        <end position="265"/>
    </location>
</feature>
<feature type="region of interest" description="Disordered" evidence="4">
    <location>
        <begin position="250"/>
        <end position="302"/>
    </location>
</feature>
<protein>
    <submittedName>
        <fullName evidence="6">Putative u1 zinc finger domain-containing protein</fullName>
    </submittedName>
</protein>
<dbReference type="HOGENOM" id="CLU_051534_0_0_1"/>
<name>M7SAN8_EUTLA</name>
<dbReference type="OrthoDB" id="191651at2759"/>
<dbReference type="GO" id="GO:0071011">
    <property type="term" value="C:precatalytic spliceosome"/>
    <property type="evidence" value="ECO:0007669"/>
    <property type="project" value="TreeGrafter"/>
</dbReference>
<dbReference type="InterPro" id="IPR040023">
    <property type="entry name" value="WBP4"/>
</dbReference>
<dbReference type="Proteomes" id="UP000012174">
    <property type="component" value="Unassembled WGS sequence"/>
</dbReference>
<dbReference type="InterPro" id="IPR036236">
    <property type="entry name" value="Znf_C2H2_sf"/>
</dbReference>
<dbReference type="STRING" id="1287681.M7SAN8"/>
<dbReference type="InterPro" id="IPR013085">
    <property type="entry name" value="U1-CZ_Znf_C2H2"/>
</dbReference>
<accession>M7SAN8</accession>
<feature type="compositionally biased region" description="Basic and acidic residues" evidence="4">
    <location>
        <begin position="51"/>
        <end position="67"/>
    </location>
</feature>
<dbReference type="PANTHER" id="PTHR13173">
    <property type="entry name" value="WW DOMAIN BINDING PROTEIN 4"/>
    <property type="match status" value="1"/>
</dbReference>
<dbReference type="OMA" id="KSAPRYW"/>
<dbReference type="KEGG" id="ela:UCREL1_9845"/>
<evidence type="ECO:0000256" key="1">
    <source>
        <dbReference type="ARBA" id="ARBA00022723"/>
    </source>
</evidence>
<dbReference type="Pfam" id="PF06220">
    <property type="entry name" value="zf-U1"/>
    <property type="match status" value="1"/>
</dbReference>
<feature type="compositionally biased region" description="Basic and acidic residues" evidence="4">
    <location>
        <begin position="226"/>
        <end position="238"/>
    </location>
</feature>
<keyword evidence="3" id="KW-0862">Zinc</keyword>
<sequence>MSEYWKSTPKYWCKHCGIYVRDTKLERTNHESTGKHQGALKRFLRDLHRNHEQEGREKERAKREIERLNGLVPTSSSSTAGPSSSGPTETAPPQSRNDGGSNISREQRQKQWEQLVELGIEVPDELRGEMAMVGEWTVTNTRVVNDGDNSIPGEGGEQKATDAIATGVRKRSQREIEDEGAAAEEEAAIKGLFKKPRKWGRDTRQAPEDDAELNALLSGTLVVPPPKKEGGEEGEEKKIKLELAAPVTVKKEGEGEELPNIKKEESGEEGQALQDIASKPDAAAGEGEKAPAIKEEEGGETAVEAEAVPAVIFKKRKPKNIRQK</sequence>
<dbReference type="GO" id="GO:0003723">
    <property type="term" value="F:RNA binding"/>
    <property type="evidence" value="ECO:0007669"/>
    <property type="project" value="TreeGrafter"/>
</dbReference>
<proteinExistence type="predicted"/>
<dbReference type="Gene3D" id="3.30.160.60">
    <property type="entry name" value="Classic Zinc Finger"/>
    <property type="match status" value="1"/>
</dbReference>
<reference evidence="7" key="1">
    <citation type="journal article" date="2013" name="Genome Announc.">
        <title>Draft genome sequence of the grapevine dieback fungus Eutypa lata UCR-EL1.</title>
        <authorList>
            <person name="Blanco-Ulate B."/>
            <person name="Rolshausen P.E."/>
            <person name="Cantu D."/>
        </authorList>
    </citation>
    <scope>NUCLEOTIDE SEQUENCE [LARGE SCALE GENOMIC DNA]</scope>
    <source>
        <strain evidence="7">UCR-EL1</strain>
    </source>
</reference>
<evidence type="ECO:0000313" key="6">
    <source>
        <dbReference type="EMBL" id="EMR63229.1"/>
    </source>
</evidence>
<keyword evidence="7" id="KW-1185">Reference proteome</keyword>
<dbReference type="SUPFAM" id="SSF57667">
    <property type="entry name" value="beta-beta-alpha zinc fingers"/>
    <property type="match status" value="1"/>
</dbReference>
<feature type="compositionally biased region" description="Basic and acidic residues" evidence="4">
    <location>
        <begin position="286"/>
        <end position="296"/>
    </location>
</feature>
<feature type="compositionally biased region" description="Polar residues" evidence="4">
    <location>
        <begin position="91"/>
        <end position="104"/>
    </location>
</feature>
<keyword evidence="2" id="KW-0863">Zinc-finger</keyword>